<dbReference type="InterPro" id="IPR027417">
    <property type="entry name" value="P-loop_NTPase"/>
</dbReference>
<evidence type="ECO:0000256" key="2">
    <source>
        <dbReference type="PROSITE-ProRule" id="PRU01091"/>
    </source>
</evidence>
<dbReference type="GO" id="GO:0043531">
    <property type="term" value="F:ADP binding"/>
    <property type="evidence" value="ECO:0007669"/>
    <property type="project" value="InterPro"/>
</dbReference>
<dbReference type="CDD" id="cd00383">
    <property type="entry name" value="trans_reg_C"/>
    <property type="match status" value="1"/>
</dbReference>
<protein>
    <submittedName>
        <fullName evidence="4">Transcriptional regulator</fullName>
    </submittedName>
</protein>
<dbReference type="InterPro" id="IPR058852">
    <property type="entry name" value="HTH_77"/>
</dbReference>
<dbReference type="AlphaFoldDB" id="A0A0U3TXK7"/>
<dbReference type="Pfam" id="PF00486">
    <property type="entry name" value="Trans_reg_C"/>
    <property type="match status" value="1"/>
</dbReference>
<sequence length="831" mass="89222">MEPVENLRFGSIEIQHARRQVLVEGTPVALGARAFDVLCALVRRRERVVTKQELLDLVWAGVVVEENNLQVQISTLRKVLGPRAIATIPGRGYQFTLQGSAQEAVTATREETGRESALFGRDQDVTTIGHMLVDHALVTIVGAGGIGKTRLAAAVVGTVHMQQPSRQIAWVDLASISYPDLIWPTMAAAAGLSLDEGQSTLDALVALSRTDRLLLVLDNCEHLVDGVARIAGALKEAAPSIRMLATSRAPLNIAGEQAYRLGPLAVPAPGEPGNVAQHGAIALFVARVRAADRHFEPNEASLTLVAEMCRRLDGIPLALELAAARVPALGLVNLGSLLDKRFQMLTTGSRTAAARHQTMLATFEWSHDLLSPVEQVVFRRLAVFAGGFALEAALKVASDAAFDEISVADALASLVDSSLVFADGNEPPRYSLLETGRAYASEKLAQAAEAALIGQRHALYYRGFIVRAYDTWIAGPEHDWLARSRPELANLRTALQWAFGSDGDNATAVALAGAAMPVWLDLDLRDYTEGRDYVRRAMTCLKAEFGLVAEARLTFAGGMFTATEEVGAQLHAFERSVALYRDCSNKLALCLALIALSRTLARTADLNRAAETLAQARDLLGGFASPKLNGLYGHALGRHRVMVGDNSGATVAFEAAKACFEEAGCEALALIAMQDLANAHWAMNDLPRAKQAFQQLEARVNHSSLVSKDTHLAMPLAGLTGVLVELGALDDAGTVARRALPLLIAMGRGSTVCDALALRLGLSKRWHDSARLLGFCDAATQTGSMRRDANRQRMRIALTTLLQEHLSTQILDSLLADGAQFSEAMAYKVAL</sequence>
<feature type="domain" description="OmpR/PhoB-type" evidence="3">
    <location>
        <begin position="4"/>
        <end position="97"/>
    </location>
</feature>
<dbReference type="SUPFAM" id="SSF52540">
    <property type="entry name" value="P-loop containing nucleoside triphosphate hydrolases"/>
    <property type="match status" value="1"/>
</dbReference>
<keyword evidence="1 2" id="KW-0238">DNA-binding</keyword>
<name>A0A0U3TXK7_9BACT</name>
<dbReference type="InterPro" id="IPR001867">
    <property type="entry name" value="OmpR/PhoB-type_DNA-bd"/>
</dbReference>
<evidence type="ECO:0000259" key="3">
    <source>
        <dbReference type="PROSITE" id="PS51755"/>
    </source>
</evidence>
<proteinExistence type="predicted"/>
<evidence type="ECO:0000256" key="1">
    <source>
        <dbReference type="ARBA" id="ARBA00023125"/>
    </source>
</evidence>
<reference evidence="4" key="1">
    <citation type="submission" date="2015-10" db="EMBL/GenBank/DDBJ databases">
        <title>Biosynthesis of SCL-MCL polyhydroxyalkanoates by metagenomic clones in Pseudomonas putida.</title>
        <authorList>
            <person name="Cheng J."/>
            <person name="Charles T.C."/>
        </authorList>
    </citation>
    <scope>NUCLEOTIDE SEQUENCE</scope>
</reference>
<dbReference type="SUPFAM" id="SSF46894">
    <property type="entry name" value="C-terminal effector domain of the bipartite response regulators"/>
    <property type="match status" value="1"/>
</dbReference>
<dbReference type="Pfam" id="PF25872">
    <property type="entry name" value="HTH_77"/>
    <property type="match status" value="1"/>
</dbReference>
<dbReference type="InterPro" id="IPR016032">
    <property type="entry name" value="Sig_transdc_resp-reg_C-effctor"/>
</dbReference>
<dbReference type="Pfam" id="PF00931">
    <property type="entry name" value="NB-ARC"/>
    <property type="match status" value="1"/>
</dbReference>
<organism evidence="4">
    <name type="scientific">uncultured bacterium 8</name>
    <dbReference type="NCBI Taxonomy" id="1136413"/>
    <lineage>
        <taxon>Bacteria</taxon>
        <taxon>environmental samples</taxon>
    </lineage>
</organism>
<evidence type="ECO:0000313" key="4">
    <source>
        <dbReference type="EMBL" id="ALV86384.1"/>
    </source>
</evidence>
<dbReference type="GO" id="GO:0006355">
    <property type="term" value="P:regulation of DNA-templated transcription"/>
    <property type="evidence" value="ECO:0007669"/>
    <property type="project" value="InterPro"/>
</dbReference>
<dbReference type="GO" id="GO:0000160">
    <property type="term" value="P:phosphorelay signal transduction system"/>
    <property type="evidence" value="ECO:0007669"/>
    <property type="project" value="InterPro"/>
</dbReference>
<dbReference type="Gene3D" id="1.10.10.10">
    <property type="entry name" value="Winged helix-like DNA-binding domain superfamily/Winged helix DNA-binding domain"/>
    <property type="match status" value="1"/>
</dbReference>
<dbReference type="SUPFAM" id="SSF48452">
    <property type="entry name" value="TPR-like"/>
    <property type="match status" value="1"/>
</dbReference>
<dbReference type="Gene3D" id="1.25.40.10">
    <property type="entry name" value="Tetratricopeptide repeat domain"/>
    <property type="match status" value="1"/>
</dbReference>
<dbReference type="PANTHER" id="PTHR47691">
    <property type="entry name" value="REGULATOR-RELATED"/>
    <property type="match status" value="1"/>
</dbReference>
<dbReference type="InterPro" id="IPR036388">
    <property type="entry name" value="WH-like_DNA-bd_sf"/>
</dbReference>
<dbReference type="GO" id="GO:0003677">
    <property type="term" value="F:DNA binding"/>
    <property type="evidence" value="ECO:0007669"/>
    <property type="project" value="UniProtKB-UniRule"/>
</dbReference>
<dbReference type="InterPro" id="IPR011990">
    <property type="entry name" value="TPR-like_helical_dom_sf"/>
</dbReference>
<dbReference type="PROSITE" id="PS51755">
    <property type="entry name" value="OMPR_PHOB"/>
    <property type="match status" value="1"/>
</dbReference>
<dbReference type="SMART" id="SM00862">
    <property type="entry name" value="Trans_reg_C"/>
    <property type="match status" value="1"/>
</dbReference>
<dbReference type="PANTHER" id="PTHR47691:SF3">
    <property type="entry name" value="HTH-TYPE TRANSCRIPTIONAL REGULATOR RV0890C-RELATED"/>
    <property type="match status" value="1"/>
</dbReference>
<dbReference type="PRINTS" id="PR00364">
    <property type="entry name" value="DISEASERSIST"/>
</dbReference>
<dbReference type="Gene3D" id="3.40.50.300">
    <property type="entry name" value="P-loop containing nucleotide triphosphate hydrolases"/>
    <property type="match status" value="1"/>
</dbReference>
<feature type="DNA-binding region" description="OmpR/PhoB-type" evidence="2">
    <location>
        <begin position="4"/>
        <end position="97"/>
    </location>
</feature>
<dbReference type="EMBL" id="KT944260">
    <property type="protein sequence ID" value="ALV86384.1"/>
    <property type="molecule type" value="Genomic_DNA"/>
</dbReference>
<accession>A0A0U3TXK7</accession>
<dbReference type="InterPro" id="IPR002182">
    <property type="entry name" value="NB-ARC"/>
</dbReference>